<feature type="region of interest" description="Disordered" evidence="1">
    <location>
        <begin position="1"/>
        <end position="56"/>
    </location>
</feature>
<dbReference type="EMBL" id="QXGD01003423">
    <property type="protein sequence ID" value="KAE9177734.1"/>
    <property type="molecule type" value="Genomic_DNA"/>
</dbReference>
<feature type="non-terminal residue" evidence="2">
    <location>
        <position position="1"/>
    </location>
</feature>
<evidence type="ECO:0000313" key="3">
    <source>
        <dbReference type="Proteomes" id="UP000440367"/>
    </source>
</evidence>
<reference evidence="2 3" key="1">
    <citation type="submission" date="2018-08" db="EMBL/GenBank/DDBJ databases">
        <title>Genomic investigation of the strawberry pathogen Phytophthora fragariae indicates pathogenicity is determined by transcriptional variation in three key races.</title>
        <authorList>
            <person name="Adams T.M."/>
            <person name="Armitage A.D."/>
            <person name="Sobczyk M.K."/>
            <person name="Bates H.J."/>
            <person name="Dunwell J.M."/>
            <person name="Nellist C.F."/>
            <person name="Harrison R.J."/>
        </authorList>
    </citation>
    <scope>NUCLEOTIDE SEQUENCE [LARGE SCALE GENOMIC DNA]</scope>
    <source>
        <strain evidence="2 3">BC-1</strain>
    </source>
</reference>
<name>A0A6A3W218_9STRA</name>
<evidence type="ECO:0000313" key="2">
    <source>
        <dbReference type="EMBL" id="KAE9177734.1"/>
    </source>
</evidence>
<dbReference type="Proteomes" id="UP000440367">
    <property type="component" value="Unassembled WGS sequence"/>
</dbReference>
<feature type="compositionally biased region" description="Basic and acidic residues" evidence="1">
    <location>
        <begin position="36"/>
        <end position="56"/>
    </location>
</feature>
<accession>A0A6A3W218</accession>
<feature type="compositionally biased region" description="Acidic residues" evidence="1">
    <location>
        <begin position="1"/>
        <end position="19"/>
    </location>
</feature>
<dbReference type="AlphaFoldDB" id="A0A6A3W218"/>
<sequence length="56" mass="6342">TQQSQETEEKEELQEETDDNTSNVTAAAERGNGQRQSREQEAETPRGEEQQANHPD</sequence>
<gene>
    <name evidence="2" type="ORF">PF002_g28261</name>
</gene>
<protein>
    <submittedName>
        <fullName evidence="2">Uncharacterized protein</fullName>
    </submittedName>
</protein>
<organism evidence="2 3">
    <name type="scientific">Phytophthora fragariae</name>
    <dbReference type="NCBI Taxonomy" id="53985"/>
    <lineage>
        <taxon>Eukaryota</taxon>
        <taxon>Sar</taxon>
        <taxon>Stramenopiles</taxon>
        <taxon>Oomycota</taxon>
        <taxon>Peronosporomycetes</taxon>
        <taxon>Peronosporales</taxon>
        <taxon>Peronosporaceae</taxon>
        <taxon>Phytophthora</taxon>
    </lineage>
</organism>
<comment type="caution">
    <text evidence="2">The sequence shown here is derived from an EMBL/GenBank/DDBJ whole genome shotgun (WGS) entry which is preliminary data.</text>
</comment>
<evidence type="ECO:0000256" key="1">
    <source>
        <dbReference type="SAM" id="MobiDB-lite"/>
    </source>
</evidence>
<proteinExistence type="predicted"/>